<gene>
    <name evidence="3" type="ORF">GQ43DRAFT_446384</name>
</gene>
<accession>A0A9P4JTR2</accession>
<dbReference type="PANTHER" id="PTHR31642:SF310">
    <property type="entry name" value="FATTY ALCOHOL:CAFFEOYL-COA ACYLTRANSFERASE"/>
    <property type="match status" value="1"/>
</dbReference>
<keyword evidence="4" id="KW-1185">Reference proteome</keyword>
<dbReference type="InterPro" id="IPR050317">
    <property type="entry name" value="Plant_Fungal_Acyltransferase"/>
</dbReference>
<name>A0A9P4JTR2_9PLEO</name>
<evidence type="ECO:0000259" key="2">
    <source>
        <dbReference type="Pfam" id="PF22664"/>
    </source>
</evidence>
<proteinExistence type="predicted"/>
<dbReference type="EMBL" id="ML993865">
    <property type="protein sequence ID" value="KAF2204960.1"/>
    <property type="molecule type" value="Genomic_DNA"/>
</dbReference>
<dbReference type="InterPro" id="IPR054710">
    <property type="entry name" value="Tri101-like_N"/>
</dbReference>
<dbReference type="Proteomes" id="UP000799536">
    <property type="component" value="Unassembled WGS sequence"/>
</dbReference>
<organism evidence="3 4">
    <name type="scientific">Delitschia confertaspora ATCC 74209</name>
    <dbReference type="NCBI Taxonomy" id="1513339"/>
    <lineage>
        <taxon>Eukaryota</taxon>
        <taxon>Fungi</taxon>
        <taxon>Dikarya</taxon>
        <taxon>Ascomycota</taxon>
        <taxon>Pezizomycotina</taxon>
        <taxon>Dothideomycetes</taxon>
        <taxon>Pleosporomycetidae</taxon>
        <taxon>Pleosporales</taxon>
        <taxon>Delitschiaceae</taxon>
        <taxon>Delitschia</taxon>
    </lineage>
</organism>
<dbReference type="OrthoDB" id="1862401at2759"/>
<evidence type="ECO:0000256" key="1">
    <source>
        <dbReference type="ARBA" id="ARBA00022679"/>
    </source>
</evidence>
<dbReference type="Pfam" id="PF22664">
    <property type="entry name" value="TRI-like_N"/>
    <property type="match status" value="1"/>
</dbReference>
<dbReference type="InterPro" id="IPR023213">
    <property type="entry name" value="CAT-like_dom_sf"/>
</dbReference>
<comment type="caution">
    <text evidence="3">The sequence shown here is derived from an EMBL/GenBank/DDBJ whole genome shotgun (WGS) entry which is preliminary data.</text>
</comment>
<dbReference type="Gene3D" id="3.30.559.10">
    <property type="entry name" value="Chloramphenicol acetyltransferase-like domain"/>
    <property type="match status" value="2"/>
</dbReference>
<dbReference type="PANTHER" id="PTHR31642">
    <property type="entry name" value="TRICHOTHECENE 3-O-ACETYLTRANSFERASE"/>
    <property type="match status" value="1"/>
</dbReference>
<reference evidence="3" key="1">
    <citation type="journal article" date="2020" name="Stud. Mycol.">
        <title>101 Dothideomycetes genomes: a test case for predicting lifestyles and emergence of pathogens.</title>
        <authorList>
            <person name="Haridas S."/>
            <person name="Albert R."/>
            <person name="Binder M."/>
            <person name="Bloem J."/>
            <person name="Labutti K."/>
            <person name="Salamov A."/>
            <person name="Andreopoulos B."/>
            <person name="Baker S."/>
            <person name="Barry K."/>
            <person name="Bills G."/>
            <person name="Bluhm B."/>
            <person name="Cannon C."/>
            <person name="Castanera R."/>
            <person name="Culley D."/>
            <person name="Daum C."/>
            <person name="Ezra D."/>
            <person name="Gonzalez J."/>
            <person name="Henrissat B."/>
            <person name="Kuo A."/>
            <person name="Liang C."/>
            <person name="Lipzen A."/>
            <person name="Lutzoni F."/>
            <person name="Magnuson J."/>
            <person name="Mondo S."/>
            <person name="Nolan M."/>
            <person name="Ohm R."/>
            <person name="Pangilinan J."/>
            <person name="Park H.-J."/>
            <person name="Ramirez L."/>
            <person name="Alfaro M."/>
            <person name="Sun H."/>
            <person name="Tritt A."/>
            <person name="Yoshinaga Y."/>
            <person name="Zwiers L.-H."/>
            <person name="Turgeon B."/>
            <person name="Goodwin S."/>
            <person name="Spatafora J."/>
            <person name="Crous P."/>
            <person name="Grigoriev I."/>
        </authorList>
    </citation>
    <scope>NUCLEOTIDE SEQUENCE</scope>
    <source>
        <strain evidence="3">ATCC 74209</strain>
    </source>
</reference>
<evidence type="ECO:0000313" key="3">
    <source>
        <dbReference type="EMBL" id="KAF2204960.1"/>
    </source>
</evidence>
<evidence type="ECO:0000313" key="4">
    <source>
        <dbReference type="Proteomes" id="UP000799536"/>
    </source>
</evidence>
<protein>
    <recommendedName>
        <fullName evidence="2">Trichothecene 3-O-acetyltransferase-like N-terminal domain-containing protein</fullName>
    </recommendedName>
</protein>
<dbReference type="GO" id="GO:0016747">
    <property type="term" value="F:acyltransferase activity, transferring groups other than amino-acyl groups"/>
    <property type="evidence" value="ECO:0007669"/>
    <property type="project" value="TreeGrafter"/>
</dbReference>
<keyword evidence="1" id="KW-0808">Transferase</keyword>
<dbReference type="AlphaFoldDB" id="A0A9P4JTR2"/>
<feature type="domain" description="Trichothecene 3-O-acetyltransferase-like N-terminal" evidence="2">
    <location>
        <begin position="22"/>
        <end position="178"/>
    </location>
</feature>
<sequence length="460" mass="50303">MAALSLAHYQDVLGQLPRLKTYTHILLCFPLYDDQSPIKFIASLEAAARVLADAFPWISCRVVHEGIGPEDSGTFRLAPCPEFSIPNTIVHVKDCTAACPTYQEILDAHGPVSMLDGSVLGPVPAFPQLYSDASLNPAPVFTLQANLIRGGILLDAAAQHNFIDGGGLLRLLTLLAKALRGESFTPEELEHGNRDRSTLIPLLRPDEPMLDHSHLLRESALTSAPQPPPAPAADVHWSFVRFPVAKVVALKSRANEDIQKTNPGFFVSTNDALSAFIWQRISSVRQKRLQHAPSAFSKFSRALDARRALGIPREYLGQMGYNATCRLTFQELQEQSLGEVALFMRQAVAAVNNEYAVRSWATFVAQEPDKSKIMFGGAFNPDTDIGVSSLIHGSVQDVEFGGLGKPELVRRPRFSPLTSCIYLWTQTGGGDVDALLCLKEGDWKGLRDDVGWAGCTEFIG</sequence>